<protein>
    <submittedName>
        <fullName evidence="2">Uncharacterized protein</fullName>
    </submittedName>
</protein>
<reference evidence="2" key="1">
    <citation type="journal article" date="2019" name="bioRxiv">
        <title>The Genome of the Zebra Mussel, Dreissena polymorpha: A Resource for Invasive Species Research.</title>
        <authorList>
            <person name="McCartney M.A."/>
            <person name="Auch B."/>
            <person name="Kono T."/>
            <person name="Mallez S."/>
            <person name="Zhang Y."/>
            <person name="Obille A."/>
            <person name="Becker A."/>
            <person name="Abrahante J.E."/>
            <person name="Garbe J."/>
            <person name="Badalamenti J.P."/>
            <person name="Herman A."/>
            <person name="Mangelson H."/>
            <person name="Liachko I."/>
            <person name="Sullivan S."/>
            <person name="Sone E.D."/>
            <person name="Koren S."/>
            <person name="Silverstein K.A.T."/>
            <person name="Beckman K.B."/>
            <person name="Gohl D.M."/>
        </authorList>
    </citation>
    <scope>NUCLEOTIDE SEQUENCE</scope>
    <source>
        <strain evidence="2">Duluth1</strain>
        <tissue evidence="2">Whole animal</tissue>
    </source>
</reference>
<evidence type="ECO:0000313" key="2">
    <source>
        <dbReference type="EMBL" id="KAH3711241.1"/>
    </source>
</evidence>
<evidence type="ECO:0000313" key="3">
    <source>
        <dbReference type="Proteomes" id="UP000828390"/>
    </source>
</evidence>
<organism evidence="2 3">
    <name type="scientific">Dreissena polymorpha</name>
    <name type="common">Zebra mussel</name>
    <name type="synonym">Mytilus polymorpha</name>
    <dbReference type="NCBI Taxonomy" id="45954"/>
    <lineage>
        <taxon>Eukaryota</taxon>
        <taxon>Metazoa</taxon>
        <taxon>Spiralia</taxon>
        <taxon>Lophotrochozoa</taxon>
        <taxon>Mollusca</taxon>
        <taxon>Bivalvia</taxon>
        <taxon>Autobranchia</taxon>
        <taxon>Heteroconchia</taxon>
        <taxon>Euheterodonta</taxon>
        <taxon>Imparidentia</taxon>
        <taxon>Neoheterodontei</taxon>
        <taxon>Myida</taxon>
        <taxon>Dreissenoidea</taxon>
        <taxon>Dreissenidae</taxon>
        <taxon>Dreissena</taxon>
    </lineage>
</organism>
<feature type="compositionally biased region" description="Basic and acidic residues" evidence="1">
    <location>
        <begin position="11"/>
        <end position="29"/>
    </location>
</feature>
<comment type="caution">
    <text evidence="2">The sequence shown here is derived from an EMBL/GenBank/DDBJ whole genome shotgun (WGS) entry which is preliminary data.</text>
</comment>
<sequence>MYQKSQSECCINRREEEDGPRRSSVDRGGGKTSGSHWNENNMAVGLSGKGSNQEVCLGVTC</sequence>
<dbReference type="AlphaFoldDB" id="A0A9D4BP66"/>
<accession>A0A9D4BP66</accession>
<name>A0A9D4BP66_DREPO</name>
<keyword evidence="3" id="KW-1185">Reference proteome</keyword>
<dbReference type="EMBL" id="JAIWYP010000014">
    <property type="protein sequence ID" value="KAH3711241.1"/>
    <property type="molecule type" value="Genomic_DNA"/>
</dbReference>
<reference evidence="2" key="2">
    <citation type="submission" date="2020-11" db="EMBL/GenBank/DDBJ databases">
        <authorList>
            <person name="McCartney M.A."/>
            <person name="Auch B."/>
            <person name="Kono T."/>
            <person name="Mallez S."/>
            <person name="Becker A."/>
            <person name="Gohl D.M."/>
            <person name="Silverstein K.A.T."/>
            <person name="Koren S."/>
            <person name="Bechman K.B."/>
            <person name="Herman A."/>
            <person name="Abrahante J.E."/>
            <person name="Garbe J."/>
        </authorList>
    </citation>
    <scope>NUCLEOTIDE SEQUENCE</scope>
    <source>
        <strain evidence="2">Duluth1</strain>
        <tissue evidence="2">Whole animal</tissue>
    </source>
</reference>
<dbReference type="Proteomes" id="UP000828390">
    <property type="component" value="Unassembled WGS sequence"/>
</dbReference>
<evidence type="ECO:0000256" key="1">
    <source>
        <dbReference type="SAM" id="MobiDB-lite"/>
    </source>
</evidence>
<proteinExistence type="predicted"/>
<gene>
    <name evidence="2" type="ORF">DPMN_070743</name>
</gene>
<feature type="region of interest" description="Disordered" evidence="1">
    <location>
        <begin position="1"/>
        <end position="46"/>
    </location>
</feature>